<dbReference type="InterPro" id="IPR041492">
    <property type="entry name" value="HAD_2"/>
</dbReference>
<evidence type="ECO:0008006" key="2">
    <source>
        <dbReference type="Google" id="ProtNLM"/>
    </source>
</evidence>
<sequence>MGHDPWPIDKTRSNVRRSMRDSFPSLFGEKWKEAAEIFLSHVRRNHLETIYVLDYVPEMLSHFHQVGIYLGVVSNKNGVLLREEVEFLNWNKWISKTVGANDAVRDKPDKAPIDVVLDGSGISRSKEVWFVGDAIS</sequence>
<proteinExistence type="predicted"/>
<dbReference type="EMBL" id="UINC01044224">
    <property type="protein sequence ID" value="SVB49381.1"/>
    <property type="molecule type" value="Genomic_DNA"/>
</dbReference>
<feature type="non-terminal residue" evidence="1">
    <location>
        <position position="136"/>
    </location>
</feature>
<dbReference type="InterPro" id="IPR023214">
    <property type="entry name" value="HAD_sf"/>
</dbReference>
<evidence type="ECO:0000313" key="1">
    <source>
        <dbReference type="EMBL" id="SVB49381.1"/>
    </source>
</evidence>
<reference evidence="1" key="1">
    <citation type="submission" date="2018-05" db="EMBL/GenBank/DDBJ databases">
        <authorList>
            <person name="Lanie J.A."/>
            <person name="Ng W.-L."/>
            <person name="Kazmierczak K.M."/>
            <person name="Andrzejewski T.M."/>
            <person name="Davidsen T.M."/>
            <person name="Wayne K.J."/>
            <person name="Tettelin H."/>
            <person name="Glass J.I."/>
            <person name="Rusch D."/>
            <person name="Podicherti R."/>
            <person name="Tsui H.-C.T."/>
            <person name="Winkler M.E."/>
        </authorList>
    </citation>
    <scope>NUCLEOTIDE SEQUENCE</scope>
</reference>
<dbReference type="Gene3D" id="3.40.50.1000">
    <property type="entry name" value="HAD superfamily/HAD-like"/>
    <property type="match status" value="1"/>
</dbReference>
<dbReference type="SUPFAM" id="SSF56784">
    <property type="entry name" value="HAD-like"/>
    <property type="match status" value="1"/>
</dbReference>
<organism evidence="1">
    <name type="scientific">marine metagenome</name>
    <dbReference type="NCBI Taxonomy" id="408172"/>
    <lineage>
        <taxon>unclassified sequences</taxon>
        <taxon>metagenomes</taxon>
        <taxon>ecological metagenomes</taxon>
    </lineage>
</organism>
<protein>
    <recommendedName>
        <fullName evidence="2">HAD family hydrolase</fullName>
    </recommendedName>
</protein>
<gene>
    <name evidence="1" type="ORF">METZ01_LOCUS202235</name>
</gene>
<accession>A0A382EHE6</accession>
<name>A0A382EHE6_9ZZZZ</name>
<dbReference type="Pfam" id="PF13419">
    <property type="entry name" value="HAD_2"/>
    <property type="match status" value="1"/>
</dbReference>
<dbReference type="InterPro" id="IPR036412">
    <property type="entry name" value="HAD-like_sf"/>
</dbReference>
<dbReference type="Gene3D" id="1.10.150.730">
    <property type="match status" value="1"/>
</dbReference>
<dbReference type="AlphaFoldDB" id="A0A382EHE6"/>